<dbReference type="Proteomes" id="UP001355207">
    <property type="component" value="Chromosome 5"/>
</dbReference>
<dbReference type="EMBL" id="CP144102">
    <property type="protein sequence ID" value="WWC89391.1"/>
    <property type="molecule type" value="Genomic_DNA"/>
</dbReference>
<feature type="region of interest" description="Disordered" evidence="1">
    <location>
        <begin position="1"/>
        <end position="26"/>
    </location>
</feature>
<gene>
    <name evidence="2" type="ORF">L201_004314</name>
</gene>
<evidence type="ECO:0008006" key="4">
    <source>
        <dbReference type="Google" id="ProtNLM"/>
    </source>
</evidence>
<sequence length="381" mass="43002">MTALNDPSSAPDTGNSPISPTDGPVFTSPGGKQLISDIVHYVFSILEAQGACGTLAKLQSCSQTIYRIVNPYLYRHLYLFRSTFDKLFGLLPEIQARESWSSESAWLPPTPVDPHGSSIRWMKLPQFQRLKSLFTLIQHITLTFDVGEDLWGSTEEGSETSKIAKRLTLHAEYHCRLAQNSFFPEVKTIRFLGSRVYPYYPGSVWSALFASCQPQYVCFKYLSPNVPNLYSHNISLTSVNDEKKGVILHGVDQHFLPITCTVPVRLSYIKQKSGSEVFDQDHVTSSVWSEQFGTSQKFLNWNEENNKTKTFRIIAGDGISTEDEEGLGLIRERMRWYKHTNSTSISTSIGSLLENLIWIDNKEALKEPPCEVCGGELDQIR</sequence>
<evidence type="ECO:0000256" key="1">
    <source>
        <dbReference type="SAM" id="MobiDB-lite"/>
    </source>
</evidence>
<name>A0AAX4JVV4_9TREE</name>
<organism evidence="2 3">
    <name type="scientific">Kwoniella dendrophila CBS 6074</name>
    <dbReference type="NCBI Taxonomy" id="1295534"/>
    <lineage>
        <taxon>Eukaryota</taxon>
        <taxon>Fungi</taxon>
        <taxon>Dikarya</taxon>
        <taxon>Basidiomycota</taxon>
        <taxon>Agaricomycotina</taxon>
        <taxon>Tremellomycetes</taxon>
        <taxon>Tremellales</taxon>
        <taxon>Cryptococcaceae</taxon>
        <taxon>Kwoniella</taxon>
    </lineage>
</organism>
<reference evidence="2 3" key="1">
    <citation type="submission" date="2024-01" db="EMBL/GenBank/DDBJ databases">
        <title>Comparative genomics of Cryptococcus and Kwoniella reveals pathogenesis evolution and contrasting modes of karyotype evolution via chromosome fusion or intercentromeric recombination.</title>
        <authorList>
            <person name="Coelho M.A."/>
            <person name="David-Palma M."/>
            <person name="Shea T."/>
            <person name="Bowers K."/>
            <person name="McGinley-Smith S."/>
            <person name="Mohammad A.W."/>
            <person name="Gnirke A."/>
            <person name="Yurkov A.M."/>
            <person name="Nowrousian M."/>
            <person name="Sun S."/>
            <person name="Cuomo C.A."/>
            <person name="Heitman J."/>
        </authorList>
    </citation>
    <scope>NUCLEOTIDE SEQUENCE [LARGE SCALE GENOMIC DNA]</scope>
    <source>
        <strain evidence="2 3">CBS 6074</strain>
    </source>
</reference>
<evidence type="ECO:0000313" key="3">
    <source>
        <dbReference type="Proteomes" id="UP001355207"/>
    </source>
</evidence>
<feature type="compositionally biased region" description="Polar residues" evidence="1">
    <location>
        <begin position="1"/>
        <end position="19"/>
    </location>
</feature>
<proteinExistence type="predicted"/>
<dbReference type="AlphaFoldDB" id="A0AAX4JVV4"/>
<dbReference type="RefSeq" id="XP_066076154.1">
    <property type="nucleotide sequence ID" value="XM_066220057.1"/>
</dbReference>
<evidence type="ECO:0000313" key="2">
    <source>
        <dbReference type="EMBL" id="WWC89391.1"/>
    </source>
</evidence>
<dbReference type="GeneID" id="91094984"/>
<protein>
    <recommendedName>
        <fullName evidence="4">F-box domain-containing protein</fullName>
    </recommendedName>
</protein>
<accession>A0AAX4JVV4</accession>
<keyword evidence="3" id="KW-1185">Reference proteome</keyword>